<keyword evidence="2" id="KW-0560">Oxidoreductase</keyword>
<dbReference type="Pfam" id="PF02900">
    <property type="entry name" value="LigB"/>
    <property type="match status" value="1"/>
</dbReference>
<dbReference type="GO" id="GO:0008198">
    <property type="term" value="F:ferrous iron binding"/>
    <property type="evidence" value="ECO:0007669"/>
    <property type="project" value="InterPro"/>
</dbReference>
<evidence type="ECO:0000259" key="1">
    <source>
        <dbReference type="Pfam" id="PF02900"/>
    </source>
</evidence>
<dbReference type="EMBL" id="CP038151">
    <property type="protein sequence ID" value="QBR02684.1"/>
    <property type="molecule type" value="Genomic_DNA"/>
</dbReference>
<dbReference type="GO" id="GO:0016702">
    <property type="term" value="F:oxidoreductase activity, acting on single donors with incorporation of molecular oxygen, incorporation of two atoms of oxygen"/>
    <property type="evidence" value="ECO:0007669"/>
    <property type="project" value="UniProtKB-ARBA"/>
</dbReference>
<dbReference type="Proteomes" id="UP000295727">
    <property type="component" value="Chromosome 4"/>
</dbReference>
<protein>
    <submittedName>
        <fullName evidence="2">Protocatechuate 3,4-dioxygenase</fullName>
    </submittedName>
</protein>
<accession>A0A4P7D7H1</accession>
<reference evidence="2 3" key="1">
    <citation type="submission" date="2019-03" db="EMBL/GenBank/DDBJ databases">
        <title>Paraburkholderia sp. 7MH5, isolated from subtropical forest soil.</title>
        <authorList>
            <person name="Gao Z.-H."/>
            <person name="Qiu L.-H."/>
        </authorList>
    </citation>
    <scope>NUCLEOTIDE SEQUENCE [LARGE SCALE GENOMIC DNA]</scope>
    <source>
        <strain evidence="2 3">7MH5</strain>
    </source>
</reference>
<dbReference type="KEGG" id="ppai:E1956_36295"/>
<gene>
    <name evidence="2" type="ORF">E1956_36295</name>
</gene>
<proteinExistence type="predicted"/>
<evidence type="ECO:0000313" key="2">
    <source>
        <dbReference type="EMBL" id="QBR02684.1"/>
    </source>
</evidence>
<dbReference type="OrthoDB" id="8673673at2"/>
<feature type="domain" description="Extradiol ring-cleavage dioxygenase class III enzyme subunit B" evidence="1">
    <location>
        <begin position="65"/>
        <end position="306"/>
    </location>
</feature>
<dbReference type="AlphaFoldDB" id="A0A4P7D7H1"/>
<sequence>MATLIGAIATSHGPLLSMPPELWHLRAGADRKNPAHWYRGRAYDYGQLLDARAPGFAAPVAPDAQQAQYEACQRALDTLAERFAALRPDLVVVLGNDQREVFKEDLTPAITVFTGAQIENKPLGEAQRLRLPPGVAEAEDGHCPPGGATYPGAPEAALQLVQTLVGEHFDVAVSSRLPGGEDRQHGIPHAFGFVYRRVMRDAPPPSIPVFLNVGVAPNQPRVARCLAFGRALAKAIRALPEDLRVAVVASGGMSHFVVDEPFDRQVLEALASGNEATLREIPESWFNGNTAEIKSWLPLAGIAREAGLAMTLVDYVACYRSEAGTGSGMAFASWEVPR</sequence>
<evidence type="ECO:0000313" key="3">
    <source>
        <dbReference type="Proteomes" id="UP000295727"/>
    </source>
</evidence>
<name>A0A4P7D7H1_9BURK</name>
<organism evidence="2 3">
    <name type="scientific">Paraburkholderia pallida</name>
    <dbReference type="NCBI Taxonomy" id="2547399"/>
    <lineage>
        <taxon>Bacteria</taxon>
        <taxon>Pseudomonadati</taxon>
        <taxon>Pseudomonadota</taxon>
        <taxon>Betaproteobacteria</taxon>
        <taxon>Burkholderiales</taxon>
        <taxon>Burkholderiaceae</taxon>
        <taxon>Paraburkholderia</taxon>
    </lineage>
</organism>
<keyword evidence="3" id="KW-1185">Reference proteome</keyword>
<keyword evidence="2" id="KW-0223">Dioxygenase</keyword>
<dbReference type="InterPro" id="IPR004183">
    <property type="entry name" value="Xdiol_dOase_suB"/>
</dbReference>
<dbReference type="Gene3D" id="3.40.830.10">
    <property type="entry name" value="LigB-like"/>
    <property type="match status" value="1"/>
</dbReference>
<dbReference type="SUPFAM" id="SSF53213">
    <property type="entry name" value="LigB-like"/>
    <property type="match status" value="1"/>
</dbReference>
<dbReference type="RefSeq" id="WP_134758204.1">
    <property type="nucleotide sequence ID" value="NZ_CP038151.1"/>
</dbReference>